<organism evidence="1">
    <name type="scientific">Anguilla anguilla</name>
    <name type="common">European freshwater eel</name>
    <name type="synonym">Muraena anguilla</name>
    <dbReference type="NCBI Taxonomy" id="7936"/>
    <lineage>
        <taxon>Eukaryota</taxon>
        <taxon>Metazoa</taxon>
        <taxon>Chordata</taxon>
        <taxon>Craniata</taxon>
        <taxon>Vertebrata</taxon>
        <taxon>Euteleostomi</taxon>
        <taxon>Actinopterygii</taxon>
        <taxon>Neopterygii</taxon>
        <taxon>Teleostei</taxon>
        <taxon>Anguilliformes</taxon>
        <taxon>Anguillidae</taxon>
        <taxon>Anguilla</taxon>
    </lineage>
</organism>
<accession>A0A0E9UEH7</accession>
<sequence length="26" mass="2957">MAKCVGNRCNGGLMKLCLRKRLQIFC</sequence>
<protein>
    <submittedName>
        <fullName evidence="1">Uncharacterized protein</fullName>
    </submittedName>
</protein>
<name>A0A0E9UEH7_ANGAN</name>
<dbReference type="EMBL" id="GBXM01044348">
    <property type="protein sequence ID" value="JAH64229.1"/>
    <property type="molecule type" value="Transcribed_RNA"/>
</dbReference>
<dbReference type="AlphaFoldDB" id="A0A0E9UEH7"/>
<proteinExistence type="predicted"/>
<evidence type="ECO:0000313" key="1">
    <source>
        <dbReference type="EMBL" id="JAH64229.1"/>
    </source>
</evidence>
<reference evidence="1" key="2">
    <citation type="journal article" date="2015" name="Fish Shellfish Immunol.">
        <title>Early steps in the European eel (Anguilla anguilla)-Vibrio vulnificus interaction in the gills: Role of the RtxA13 toxin.</title>
        <authorList>
            <person name="Callol A."/>
            <person name="Pajuelo D."/>
            <person name="Ebbesson L."/>
            <person name="Teles M."/>
            <person name="MacKenzie S."/>
            <person name="Amaro C."/>
        </authorList>
    </citation>
    <scope>NUCLEOTIDE SEQUENCE</scope>
</reference>
<reference evidence="1" key="1">
    <citation type="submission" date="2014-11" db="EMBL/GenBank/DDBJ databases">
        <authorList>
            <person name="Amaro Gonzalez C."/>
        </authorList>
    </citation>
    <scope>NUCLEOTIDE SEQUENCE</scope>
</reference>